<organism evidence="1 2">
    <name type="scientific">Neolentinus lepideus HHB14362 ss-1</name>
    <dbReference type="NCBI Taxonomy" id="1314782"/>
    <lineage>
        <taxon>Eukaryota</taxon>
        <taxon>Fungi</taxon>
        <taxon>Dikarya</taxon>
        <taxon>Basidiomycota</taxon>
        <taxon>Agaricomycotina</taxon>
        <taxon>Agaricomycetes</taxon>
        <taxon>Gloeophyllales</taxon>
        <taxon>Gloeophyllaceae</taxon>
        <taxon>Neolentinus</taxon>
    </lineage>
</organism>
<gene>
    <name evidence="1" type="ORF">NEOLEDRAFT_271879</name>
</gene>
<dbReference type="AlphaFoldDB" id="A0A165T4G4"/>
<reference evidence="1 2" key="1">
    <citation type="journal article" date="2016" name="Mol. Biol. Evol.">
        <title>Comparative Genomics of Early-Diverging Mushroom-Forming Fungi Provides Insights into the Origins of Lignocellulose Decay Capabilities.</title>
        <authorList>
            <person name="Nagy L.G."/>
            <person name="Riley R."/>
            <person name="Tritt A."/>
            <person name="Adam C."/>
            <person name="Daum C."/>
            <person name="Floudas D."/>
            <person name="Sun H."/>
            <person name="Yadav J.S."/>
            <person name="Pangilinan J."/>
            <person name="Larsson K.H."/>
            <person name="Matsuura K."/>
            <person name="Barry K."/>
            <person name="Labutti K."/>
            <person name="Kuo R."/>
            <person name="Ohm R.A."/>
            <person name="Bhattacharya S.S."/>
            <person name="Shirouzu T."/>
            <person name="Yoshinaga Y."/>
            <person name="Martin F.M."/>
            <person name="Grigoriev I.V."/>
            <person name="Hibbett D.S."/>
        </authorList>
    </citation>
    <scope>NUCLEOTIDE SEQUENCE [LARGE SCALE GENOMIC DNA]</scope>
    <source>
        <strain evidence="1 2">HHB14362 ss-1</strain>
    </source>
</reference>
<evidence type="ECO:0000313" key="2">
    <source>
        <dbReference type="Proteomes" id="UP000076761"/>
    </source>
</evidence>
<dbReference type="InParanoid" id="A0A165T4G4"/>
<dbReference type="EMBL" id="KV425568">
    <property type="protein sequence ID" value="KZT26126.1"/>
    <property type="molecule type" value="Genomic_DNA"/>
</dbReference>
<sequence>MKYLPLLTQTSASGYGLGLQVLVSPLLSNMLMGMQCDTPVQSLSYSLAWYSDGQCHTCASCSPPCRWVRQSHHMPGSAGPERAANERGIAIRLLGY</sequence>
<accession>A0A165T4G4</accession>
<proteinExistence type="predicted"/>
<dbReference type="Proteomes" id="UP000076761">
    <property type="component" value="Unassembled WGS sequence"/>
</dbReference>
<evidence type="ECO:0000313" key="1">
    <source>
        <dbReference type="EMBL" id="KZT26126.1"/>
    </source>
</evidence>
<name>A0A165T4G4_9AGAM</name>
<keyword evidence="2" id="KW-1185">Reference proteome</keyword>
<protein>
    <submittedName>
        <fullName evidence="1">Uncharacterized protein</fullName>
    </submittedName>
</protein>